<sequence>MSVNIGSSAELSKLLSMSAIVVTDFYADWCGPCKAISPTYESLAKKHSQPKRVTFTKVNVDNQQEISQRYGVRAMPTFIIFQNGSVIETIQGADPNKLTSAIEKAVKMAGPAKPAYSSVGHTLGGKPASAKPVNYHSVLSAVIAFFGLYFYSLLSLDAYGAAEKSPFNVNRQPAPPAPRTSASIRTGAATQIGKKLGTISDFSSS</sequence>
<dbReference type="PROSITE" id="PS00194">
    <property type="entry name" value="THIOREDOXIN_1"/>
    <property type="match status" value="1"/>
</dbReference>
<keyword evidence="5" id="KW-1185">Reference proteome</keyword>
<proteinExistence type="inferred from homology"/>
<accession>A0A9P7Z198</accession>
<dbReference type="Gene3D" id="3.40.30.10">
    <property type="entry name" value="Glutaredoxin"/>
    <property type="match status" value="1"/>
</dbReference>
<dbReference type="AlphaFoldDB" id="A0A9P7Z198"/>
<dbReference type="OrthoDB" id="2121326at2759"/>
<dbReference type="InterPro" id="IPR017937">
    <property type="entry name" value="Thioredoxin_CS"/>
</dbReference>
<feature type="domain" description="Thioredoxin" evidence="3">
    <location>
        <begin position="1"/>
        <end position="107"/>
    </location>
</feature>
<evidence type="ECO:0000313" key="5">
    <source>
        <dbReference type="Proteomes" id="UP000887226"/>
    </source>
</evidence>
<gene>
    <name evidence="4" type="ORF">BJ878DRAFT_113294</name>
</gene>
<dbReference type="PANTHER" id="PTHR46115">
    <property type="entry name" value="THIOREDOXIN-LIKE PROTEIN 1"/>
    <property type="match status" value="1"/>
</dbReference>
<dbReference type="EMBL" id="MU253967">
    <property type="protein sequence ID" value="KAG9243579.1"/>
    <property type="molecule type" value="Genomic_DNA"/>
</dbReference>
<dbReference type="PRINTS" id="PR00421">
    <property type="entry name" value="THIOREDOXIN"/>
</dbReference>
<dbReference type="PROSITE" id="PS51352">
    <property type="entry name" value="THIOREDOXIN_2"/>
    <property type="match status" value="1"/>
</dbReference>
<protein>
    <submittedName>
        <fullName evidence="4">Thioredoxin-like protein</fullName>
    </submittedName>
</protein>
<reference evidence="4" key="1">
    <citation type="journal article" date="2021" name="IMA Fungus">
        <title>Genomic characterization of three marine fungi, including Emericellopsis atlantica sp. nov. with signatures of a generalist lifestyle and marine biomass degradation.</title>
        <authorList>
            <person name="Hagestad O.C."/>
            <person name="Hou L."/>
            <person name="Andersen J.H."/>
            <person name="Hansen E.H."/>
            <person name="Altermark B."/>
            <person name="Li C."/>
            <person name="Kuhnert E."/>
            <person name="Cox R.J."/>
            <person name="Crous P.W."/>
            <person name="Spatafora J.W."/>
            <person name="Lail K."/>
            <person name="Amirebrahimi M."/>
            <person name="Lipzen A."/>
            <person name="Pangilinan J."/>
            <person name="Andreopoulos W."/>
            <person name="Hayes R.D."/>
            <person name="Ng V."/>
            <person name="Grigoriev I.V."/>
            <person name="Jackson S.A."/>
            <person name="Sutton T.D.S."/>
            <person name="Dobson A.D.W."/>
            <person name="Rama T."/>
        </authorList>
    </citation>
    <scope>NUCLEOTIDE SEQUENCE</scope>
    <source>
        <strain evidence="4">TRa3180A</strain>
    </source>
</reference>
<dbReference type="SUPFAM" id="SSF52833">
    <property type="entry name" value="Thioredoxin-like"/>
    <property type="match status" value="1"/>
</dbReference>
<dbReference type="Proteomes" id="UP000887226">
    <property type="component" value="Unassembled WGS sequence"/>
</dbReference>
<dbReference type="Pfam" id="PF00085">
    <property type="entry name" value="Thioredoxin"/>
    <property type="match status" value="1"/>
</dbReference>
<name>A0A9P7Z198_9HELO</name>
<dbReference type="CDD" id="cd02947">
    <property type="entry name" value="TRX_family"/>
    <property type="match status" value="1"/>
</dbReference>
<evidence type="ECO:0000313" key="4">
    <source>
        <dbReference type="EMBL" id="KAG9243579.1"/>
    </source>
</evidence>
<dbReference type="InterPro" id="IPR013766">
    <property type="entry name" value="Thioredoxin_domain"/>
</dbReference>
<evidence type="ECO:0000259" key="3">
    <source>
        <dbReference type="PROSITE" id="PS51352"/>
    </source>
</evidence>
<comment type="similarity">
    <text evidence="1">Belongs to the thioredoxin family.</text>
</comment>
<comment type="caution">
    <text evidence="4">The sequence shown here is derived from an EMBL/GenBank/DDBJ whole genome shotgun (WGS) entry which is preliminary data.</text>
</comment>
<keyword evidence="2" id="KW-1015">Disulfide bond</keyword>
<evidence type="ECO:0000256" key="1">
    <source>
        <dbReference type="ARBA" id="ARBA00008987"/>
    </source>
</evidence>
<evidence type="ECO:0000256" key="2">
    <source>
        <dbReference type="ARBA" id="ARBA00023157"/>
    </source>
</evidence>
<dbReference type="InterPro" id="IPR036249">
    <property type="entry name" value="Thioredoxin-like_sf"/>
</dbReference>
<organism evidence="4 5">
    <name type="scientific">Calycina marina</name>
    <dbReference type="NCBI Taxonomy" id="1763456"/>
    <lineage>
        <taxon>Eukaryota</taxon>
        <taxon>Fungi</taxon>
        <taxon>Dikarya</taxon>
        <taxon>Ascomycota</taxon>
        <taxon>Pezizomycotina</taxon>
        <taxon>Leotiomycetes</taxon>
        <taxon>Helotiales</taxon>
        <taxon>Pezizellaceae</taxon>
        <taxon>Calycina</taxon>
    </lineage>
</organism>